<comment type="caution">
    <text evidence="3">The sequence shown here is derived from an EMBL/GenBank/DDBJ whole genome shotgun (WGS) entry which is preliminary data.</text>
</comment>
<protein>
    <submittedName>
        <fullName evidence="3">tRNA 2-selenouridine(34) synthase MnmH</fullName>
    </submittedName>
</protein>
<dbReference type="CDD" id="cd01520">
    <property type="entry name" value="RHOD_YbbB"/>
    <property type="match status" value="1"/>
</dbReference>
<dbReference type="RefSeq" id="WP_147800479.1">
    <property type="nucleotide sequence ID" value="NZ_VPFL01000017.1"/>
</dbReference>
<dbReference type="InterPro" id="IPR001763">
    <property type="entry name" value="Rhodanese-like_dom"/>
</dbReference>
<dbReference type="InterPro" id="IPR001307">
    <property type="entry name" value="Thiosulphate_STrfase_CS"/>
</dbReference>
<name>A0A5C7EV23_9PROT</name>
<evidence type="ECO:0000313" key="4">
    <source>
        <dbReference type="Proteomes" id="UP000321201"/>
    </source>
</evidence>
<dbReference type="InterPro" id="IPR058840">
    <property type="entry name" value="AAA_SelU"/>
</dbReference>
<dbReference type="OrthoDB" id="5288687at2"/>
<dbReference type="InterPro" id="IPR027417">
    <property type="entry name" value="P-loop_NTPase"/>
</dbReference>
<evidence type="ECO:0000313" key="3">
    <source>
        <dbReference type="EMBL" id="TXF11087.1"/>
    </source>
</evidence>
<dbReference type="PROSITE" id="PS00380">
    <property type="entry name" value="RHODANESE_1"/>
    <property type="match status" value="1"/>
</dbReference>
<dbReference type="InterPro" id="IPR017582">
    <property type="entry name" value="SelU"/>
</dbReference>
<organism evidence="3 4">
    <name type="scientific">Pelomicrobium methylotrophicum</name>
    <dbReference type="NCBI Taxonomy" id="2602750"/>
    <lineage>
        <taxon>Bacteria</taxon>
        <taxon>Pseudomonadati</taxon>
        <taxon>Pseudomonadota</taxon>
        <taxon>Hydrogenophilia</taxon>
        <taxon>Hydrogenophilia incertae sedis</taxon>
        <taxon>Pelomicrobium</taxon>
    </lineage>
</organism>
<dbReference type="InterPro" id="IPR036873">
    <property type="entry name" value="Rhodanese-like_dom_sf"/>
</dbReference>
<dbReference type="SMART" id="SM00450">
    <property type="entry name" value="RHOD"/>
    <property type="match status" value="1"/>
</dbReference>
<dbReference type="PROSITE" id="PS50206">
    <property type="entry name" value="RHODANESE_3"/>
    <property type="match status" value="1"/>
</dbReference>
<dbReference type="Proteomes" id="UP000321201">
    <property type="component" value="Unassembled WGS sequence"/>
</dbReference>
<dbReference type="GO" id="GO:0002098">
    <property type="term" value="P:tRNA wobble uridine modification"/>
    <property type="evidence" value="ECO:0007669"/>
    <property type="project" value="InterPro"/>
</dbReference>
<dbReference type="PANTHER" id="PTHR30401:SF0">
    <property type="entry name" value="TRNA 2-SELENOURIDINE SYNTHASE"/>
    <property type="match status" value="1"/>
</dbReference>
<dbReference type="GO" id="GO:0004792">
    <property type="term" value="F:thiosulfate-cyanide sulfurtransferase activity"/>
    <property type="evidence" value="ECO:0007669"/>
    <property type="project" value="InterPro"/>
</dbReference>
<reference evidence="3 4" key="1">
    <citation type="submission" date="2019-08" db="EMBL/GenBank/DDBJ databases">
        <title>Pelomicrobium methylotrophicum gen. nov., sp. nov. a moderately thermophilic, facultatively anaerobic, lithoautotrophic and methylotrophic bacterium isolated from a terrestrial mud volcano.</title>
        <authorList>
            <person name="Slobodkina G.B."/>
            <person name="Merkel A.Y."/>
            <person name="Slobodkin A.I."/>
        </authorList>
    </citation>
    <scope>NUCLEOTIDE SEQUENCE [LARGE SCALE GENOMIC DNA]</scope>
    <source>
        <strain evidence="3 4">SM250</strain>
    </source>
</reference>
<dbReference type="Pfam" id="PF26341">
    <property type="entry name" value="AAA_SelU"/>
    <property type="match status" value="1"/>
</dbReference>
<dbReference type="NCBIfam" id="NF008750">
    <property type="entry name" value="PRK11784.1-2"/>
    <property type="match status" value="1"/>
</dbReference>
<keyword evidence="4" id="KW-1185">Reference proteome</keyword>
<keyword evidence="1" id="KW-0711">Selenium</keyword>
<evidence type="ECO:0000259" key="2">
    <source>
        <dbReference type="PROSITE" id="PS50206"/>
    </source>
</evidence>
<dbReference type="NCBIfam" id="NF008752">
    <property type="entry name" value="PRK11784.1-4"/>
    <property type="match status" value="1"/>
</dbReference>
<dbReference type="NCBIfam" id="TIGR03167">
    <property type="entry name" value="tRNA_sel_U_synt"/>
    <property type="match status" value="1"/>
</dbReference>
<accession>A0A5C7EV23</accession>
<proteinExistence type="predicted"/>
<dbReference type="Pfam" id="PF00581">
    <property type="entry name" value="Rhodanese"/>
    <property type="match status" value="1"/>
</dbReference>
<dbReference type="FunCoup" id="A0A5C7EV23">
    <property type="interactions" value="9"/>
</dbReference>
<dbReference type="PANTHER" id="PTHR30401">
    <property type="entry name" value="TRNA 2-SELENOURIDINE SYNTHASE"/>
    <property type="match status" value="1"/>
</dbReference>
<gene>
    <name evidence="3" type="primary">mnmH</name>
    <name evidence="3" type="ORF">FR698_12220</name>
</gene>
<feature type="domain" description="Rhodanese" evidence="2">
    <location>
        <begin position="20"/>
        <end position="132"/>
    </location>
</feature>
<dbReference type="InParanoid" id="A0A5C7EV23"/>
<dbReference type="Gene3D" id="3.40.250.10">
    <property type="entry name" value="Rhodanese-like domain"/>
    <property type="match status" value="1"/>
</dbReference>
<dbReference type="AlphaFoldDB" id="A0A5C7EV23"/>
<evidence type="ECO:0000256" key="1">
    <source>
        <dbReference type="ARBA" id="ARBA00023266"/>
    </source>
</evidence>
<dbReference type="SUPFAM" id="SSF52540">
    <property type="entry name" value="P-loop containing nucleoside triphosphate hydrolases"/>
    <property type="match status" value="1"/>
</dbReference>
<sequence length="352" mass="39787">MTAARLTAVTVTHLAEFDEVIDVRSPSEFQEDHVPGAINLPVLDDEERDRVGTLYKQVSPFEAKKVGAALVSRNVARHIETELFDRPRHWRPLVYCWRGGKRSGAMVHVLREIGWRADQLEGGYKAYRRQVVADLAALPAKLRWRVVCGPTGSGKTRLLAALARAGAQVLDLEGIARHRGSVLGDCPGALQPTQKMFESQVWHALTRFDPARPVFVEAESKKVGNLRVPEALIAAMWGSECVVVEAEMADRVTLLLDEYRHFLEDRQALYARLDCLIPLHGRERVEEWKQLAAAEDWPAFVRAILTRHYDPAYRRSTLQHYPRFEAAVRVRVGGSDEAAFERAARELLERID</sequence>
<dbReference type="SUPFAM" id="SSF52821">
    <property type="entry name" value="Rhodanese/Cell cycle control phosphatase"/>
    <property type="match status" value="1"/>
</dbReference>
<dbReference type="GO" id="GO:0043828">
    <property type="term" value="F:tRNA 2-selenouridine synthase activity"/>
    <property type="evidence" value="ECO:0007669"/>
    <property type="project" value="InterPro"/>
</dbReference>
<dbReference type="EMBL" id="VPFL01000017">
    <property type="protein sequence ID" value="TXF11087.1"/>
    <property type="molecule type" value="Genomic_DNA"/>
</dbReference>